<dbReference type="EMBL" id="BNAY01000001">
    <property type="protein sequence ID" value="GHH06141.1"/>
    <property type="molecule type" value="Genomic_DNA"/>
</dbReference>
<dbReference type="Proteomes" id="UP000635387">
    <property type="component" value="Unassembled WGS sequence"/>
</dbReference>
<reference evidence="3" key="1">
    <citation type="journal article" date="2019" name="Int. J. Syst. Evol. Microbiol.">
        <title>The Global Catalogue of Microorganisms (GCM) 10K type strain sequencing project: providing services to taxonomists for standard genome sequencing and annotation.</title>
        <authorList>
            <consortium name="The Broad Institute Genomics Platform"/>
            <consortium name="The Broad Institute Genome Sequencing Center for Infectious Disease"/>
            <person name="Wu L."/>
            <person name="Ma J."/>
        </authorList>
    </citation>
    <scope>NUCLEOTIDE SEQUENCE [LARGE SCALE GENOMIC DNA]</scope>
    <source>
        <strain evidence="3">CGMCC 4.7683</strain>
    </source>
</reference>
<feature type="transmembrane region" description="Helical" evidence="1">
    <location>
        <begin position="38"/>
        <end position="59"/>
    </location>
</feature>
<dbReference type="RefSeq" id="WP_191252329.1">
    <property type="nucleotide sequence ID" value="NZ_BNAY01000001.1"/>
</dbReference>
<organism evidence="2 3">
    <name type="scientific">Amycolatopsis oliviviridis</name>
    <dbReference type="NCBI Taxonomy" id="1471590"/>
    <lineage>
        <taxon>Bacteria</taxon>
        <taxon>Bacillati</taxon>
        <taxon>Actinomycetota</taxon>
        <taxon>Actinomycetes</taxon>
        <taxon>Pseudonocardiales</taxon>
        <taxon>Pseudonocardiaceae</taxon>
        <taxon>Amycolatopsis</taxon>
    </lineage>
</organism>
<accession>A0ABQ3LEJ6</accession>
<evidence type="ECO:0000313" key="2">
    <source>
        <dbReference type="EMBL" id="GHH06141.1"/>
    </source>
</evidence>
<evidence type="ECO:0000256" key="1">
    <source>
        <dbReference type="SAM" id="Phobius"/>
    </source>
</evidence>
<name>A0ABQ3LEJ6_9PSEU</name>
<keyword evidence="1" id="KW-1133">Transmembrane helix</keyword>
<evidence type="ECO:0008006" key="4">
    <source>
        <dbReference type="Google" id="ProtNLM"/>
    </source>
</evidence>
<keyword evidence="1" id="KW-0812">Transmembrane</keyword>
<comment type="caution">
    <text evidence="2">The sequence shown here is derived from an EMBL/GenBank/DDBJ whole genome shotgun (WGS) entry which is preliminary data.</text>
</comment>
<keyword evidence="3" id="KW-1185">Reference proteome</keyword>
<sequence>MLFSRLTKVIVSALSVAITTMAQLNLPNAGFWPDRRPVLYLAIAGLVTIAGIELFGTVVDRLQLPRVRGFEQELRAVLSAGISQLAHHSPAAWREIGVSAYQIRGLRWSRRLVLVDSLRLGTGPKVGVRWRPGLGVIGTAYQQQDLLSVDWESYFKSAESAGPTAWQARTELDRFGLSWGELMRTKALVGVTACPVYGENGDLIGVVCADAPTDLSSQQVGATMRDIANAVGDLGTPPASWWSYVGRRVA</sequence>
<protein>
    <recommendedName>
        <fullName evidence="4">GAF domain-containing protein</fullName>
    </recommendedName>
</protein>
<keyword evidence="1" id="KW-0472">Membrane</keyword>
<gene>
    <name evidence="2" type="ORF">GCM10017790_11050</name>
</gene>
<proteinExistence type="predicted"/>
<evidence type="ECO:0000313" key="3">
    <source>
        <dbReference type="Proteomes" id="UP000635387"/>
    </source>
</evidence>